<name>A0AAN7RE05_TRANT</name>
<dbReference type="EMBL" id="JAXQNO010000002">
    <property type="protein sequence ID" value="KAK4802354.1"/>
    <property type="molecule type" value="Genomic_DNA"/>
</dbReference>
<keyword evidence="2" id="KW-0472">Membrane</keyword>
<dbReference type="GO" id="GO:0009001">
    <property type="term" value="F:serine O-acetyltransferase activity"/>
    <property type="evidence" value="ECO:0007669"/>
    <property type="project" value="InterPro"/>
</dbReference>
<evidence type="ECO:0000313" key="5">
    <source>
        <dbReference type="Proteomes" id="UP001346149"/>
    </source>
</evidence>
<organism evidence="4 5">
    <name type="scientific">Trapa natans</name>
    <name type="common">Water chestnut</name>
    <dbReference type="NCBI Taxonomy" id="22666"/>
    <lineage>
        <taxon>Eukaryota</taxon>
        <taxon>Viridiplantae</taxon>
        <taxon>Streptophyta</taxon>
        <taxon>Embryophyta</taxon>
        <taxon>Tracheophyta</taxon>
        <taxon>Spermatophyta</taxon>
        <taxon>Magnoliopsida</taxon>
        <taxon>eudicotyledons</taxon>
        <taxon>Gunneridae</taxon>
        <taxon>Pentapetalae</taxon>
        <taxon>rosids</taxon>
        <taxon>malvids</taxon>
        <taxon>Myrtales</taxon>
        <taxon>Lythraceae</taxon>
        <taxon>Trapa</taxon>
    </lineage>
</organism>
<evidence type="ECO:0000256" key="2">
    <source>
        <dbReference type="SAM" id="Phobius"/>
    </source>
</evidence>
<feature type="transmembrane region" description="Helical" evidence="2">
    <location>
        <begin position="97"/>
        <end position="117"/>
    </location>
</feature>
<dbReference type="GO" id="GO:0005737">
    <property type="term" value="C:cytoplasm"/>
    <property type="evidence" value="ECO:0007669"/>
    <property type="project" value="InterPro"/>
</dbReference>
<comment type="caution">
    <text evidence="4">The sequence shown here is derived from an EMBL/GenBank/DDBJ whole genome shotgun (WGS) entry which is preliminary data.</text>
</comment>
<evidence type="ECO:0000256" key="1">
    <source>
        <dbReference type="SAM" id="Coils"/>
    </source>
</evidence>
<sequence length="437" mass="49053">MPSSRATQVGQTCQDLRAVLERDPACASYVHCFLNFKGLLAIQSHRVVHKLWSQGRDLLALLIQNVWHSPPLTGFLLLPLSLVWLTPSPPKYRVCTISAAFHFHLLALQLGLALVLFSPAMTVRRFQERKLSPSMGDQSIAGFLKFLESVLFPSHYKAVEEKLLAWEETWMKKYEMVKVEVEELRTVDNVLNASTARLWRENMKRLEDKIAVLLRENETLEAENADWRRDYENLEKRMCRVEKAIHAIEGNGLNGGITQGGETGGLSGHKVKWPICWEEIVFRTPGKPPKSPAGEKLDWKGTVLDISDDDGDDSVAVTDPIDKRSGIKDATGLIGAPQINGVKTTEAVQLSERSPVDLFEPTLNVPKRRRSSVIGRDDRKNDSETRKLRKLEACSIVREEGESPSKSPVGANGSGQCQEKAVREAKKQWKGYNSFCQ</sequence>
<dbReference type="PANTHER" id="PTHR42811">
    <property type="entry name" value="SERINE ACETYLTRANSFERASE"/>
    <property type="match status" value="1"/>
</dbReference>
<feature type="coiled-coil region" evidence="1">
    <location>
        <begin position="196"/>
        <end position="237"/>
    </location>
</feature>
<keyword evidence="2" id="KW-1133">Transmembrane helix</keyword>
<dbReference type="Pfam" id="PF06426">
    <property type="entry name" value="SATase_N"/>
    <property type="match status" value="1"/>
</dbReference>
<dbReference type="Gene3D" id="1.10.3130.10">
    <property type="entry name" value="serine acetyltransferase, domain 1"/>
    <property type="match status" value="1"/>
</dbReference>
<dbReference type="Proteomes" id="UP001346149">
    <property type="component" value="Unassembled WGS sequence"/>
</dbReference>
<accession>A0AAN7RE05</accession>
<keyword evidence="5" id="KW-1185">Reference proteome</keyword>
<reference evidence="4 5" key="1">
    <citation type="journal article" date="2023" name="Hortic Res">
        <title>Pangenome of water caltrop reveals structural variations and asymmetric subgenome divergence after allopolyploidization.</title>
        <authorList>
            <person name="Zhang X."/>
            <person name="Chen Y."/>
            <person name="Wang L."/>
            <person name="Yuan Y."/>
            <person name="Fang M."/>
            <person name="Shi L."/>
            <person name="Lu R."/>
            <person name="Comes H.P."/>
            <person name="Ma Y."/>
            <person name="Chen Y."/>
            <person name="Huang G."/>
            <person name="Zhou Y."/>
            <person name="Zheng Z."/>
            <person name="Qiu Y."/>
        </authorList>
    </citation>
    <scope>NUCLEOTIDE SEQUENCE [LARGE SCALE GENOMIC DNA]</scope>
    <source>
        <strain evidence="4">F231</strain>
    </source>
</reference>
<evidence type="ECO:0000259" key="3">
    <source>
        <dbReference type="Pfam" id="PF06426"/>
    </source>
</evidence>
<protein>
    <recommendedName>
        <fullName evidence="3">Serine acetyltransferase N-terminal domain-containing protein</fullName>
    </recommendedName>
</protein>
<proteinExistence type="predicted"/>
<gene>
    <name evidence="4" type="ORF">SAY86_000557</name>
</gene>
<keyword evidence="2" id="KW-0812">Transmembrane</keyword>
<evidence type="ECO:0000313" key="4">
    <source>
        <dbReference type="EMBL" id="KAK4802354.1"/>
    </source>
</evidence>
<dbReference type="AlphaFoldDB" id="A0AAN7RE05"/>
<dbReference type="InterPro" id="IPR010493">
    <property type="entry name" value="Ser_AcTrfase_N"/>
</dbReference>
<keyword evidence="1" id="KW-0175">Coiled coil</keyword>
<dbReference type="GO" id="GO:0006535">
    <property type="term" value="P:cysteine biosynthetic process from serine"/>
    <property type="evidence" value="ECO:0007669"/>
    <property type="project" value="InterPro"/>
</dbReference>
<dbReference type="InterPro" id="IPR042122">
    <property type="entry name" value="Ser_AcTrfase_N_sf"/>
</dbReference>
<feature type="domain" description="Serine acetyltransferase N-terminal" evidence="3">
    <location>
        <begin position="10"/>
        <end position="44"/>
    </location>
</feature>